<evidence type="ECO:0000256" key="1">
    <source>
        <dbReference type="SAM" id="MobiDB-lite"/>
    </source>
</evidence>
<feature type="region of interest" description="Disordered" evidence="1">
    <location>
        <begin position="47"/>
        <end position="128"/>
    </location>
</feature>
<reference evidence="2" key="2">
    <citation type="submission" date="2017-06" db="EMBL/GenBank/DDBJ databases">
        <title>WGS assembly of Brachypodium distachyon.</title>
        <authorList>
            <consortium name="The International Brachypodium Initiative"/>
            <person name="Lucas S."/>
            <person name="Harmon-Smith M."/>
            <person name="Lail K."/>
            <person name="Tice H."/>
            <person name="Grimwood J."/>
            <person name="Bruce D."/>
            <person name="Barry K."/>
            <person name="Shu S."/>
            <person name="Lindquist E."/>
            <person name="Wang M."/>
            <person name="Pitluck S."/>
            <person name="Vogel J.P."/>
            <person name="Garvin D.F."/>
            <person name="Mockler T.C."/>
            <person name="Schmutz J."/>
            <person name="Rokhsar D."/>
            <person name="Bevan M.W."/>
        </authorList>
    </citation>
    <scope>NUCLEOTIDE SEQUENCE</scope>
    <source>
        <strain evidence="2">Bd21</strain>
    </source>
</reference>
<dbReference type="Gramene" id="KQJ90823">
    <property type="protein sequence ID" value="KQJ90823"/>
    <property type="gene ID" value="BRADI_4g34065v3"/>
</dbReference>
<proteinExistence type="predicted"/>
<reference evidence="3" key="3">
    <citation type="submission" date="2018-08" db="UniProtKB">
        <authorList>
            <consortium name="EnsemblPlants"/>
        </authorList>
    </citation>
    <scope>IDENTIFICATION</scope>
    <source>
        <strain evidence="3">cv. Bd21</strain>
    </source>
</reference>
<dbReference type="EMBL" id="CM000883">
    <property type="protein sequence ID" value="KQJ90822.1"/>
    <property type="molecule type" value="Genomic_DNA"/>
</dbReference>
<keyword evidence="4" id="KW-1185">Reference proteome</keyword>
<dbReference type="EMBL" id="CM000883">
    <property type="protein sequence ID" value="PNT64859.1"/>
    <property type="molecule type" value="Genomic_DNA"/>
</dbReference>
<dbReference type="Gramene" id="PNT64859">
    <property type="protein sequence ID" value="PNT64859"/>
    <property type="gene ID" value="BRADI_4g34065v3"/>
</dbReference>
<dbReference type="Proteomes" id="UP000008810">
    <property type="component" value="Chromosome 4"/>
</dbReference>
<feature type="region of interest" description="Disordered" evidence="1">
    <location>
        <begin position="1"/>
        <end position="28"/>
    </location>
</feature>
<accession>A0A0Q3ETI0</accession>
<dbReference type="EMBL" id="CM000883">
    <property type="protein sequence ID" value="PNT64858.1"/>
    <property type="molecule type" value="Genomic_DNA"/>
</dbReference>
<dbReference type="EnsemblPlants" id="PNT64861">
    <property type="protein sequence ID" value="PNT64861"/>
    <property type="gene ID" value="BRADI_4g34065v3"/>
</dbReference>
<protein>
    <submittedName>
        <fullName evidence="2 3">Uncharacterized protein</fullName>
    </submittedName>
</protein>
<evidence type="ECO:0000313" key="3">
    <source>
        <dbReference type="EnsemblPlants" id="KQJ90822"/>
    </source>
</evidence>
<dbReference type="ExpressionAtlas" id="A0A0Q3ETI0">
    <property type="expression patterns" value="baseline and differential"/>
</dbReference>
<dbReference type="Gramene" id="KQJ90822">
    <property type="protein sequence ID" value="KQJ90822"/>
    <property type="gene ID" value="BRADI_4g34065v3"/>
</dbReference>
<dbReference type="EnsemblPlants" id="KQJ90823">
    <property type="protein sequence ID" value="KQJ90823"/>
    <property type="gene ID" value="BRADI_4g34065v3"/>
</dbReference>
<feature type="region of interest" description="Disordered" evidence="1">
    <location>
        <begin position="141"/>
        <end position="170"/>
    </location>
</feature>
<dbReference type="EMBL" id="CM000883">
    <property type="protein sequence ID" value="KQJ90824.1"/>
    <property type="molecule type" value="Genomic_DNA"/>
</dbReference>
<dbReference type="EnsemblPlants" id="PNT64859">
    <property type="protein sequence ID" value="PNT64859"/>
    <property type="gene ID" value="BRADI_4g34065v3"/>
</dbReference>
<evidence type="ECO:0000313" key="4">
    <source>
        <dbReference type="Proteomes" id="UP000008810"/>
    </source>
</evidence>
<dbReference type="EnsemblPlants" id="PNT64858">
    <property type="protein sequence ID" value="PNT64858"/>
    <property type="gene ID" value="BRADI_4g34065v3"/>
</dbReference>
<dbReference type="Gramene" id="PNT64857">
    <property type="protein sequence ID" value="PNT64857"/>
    <property type="gene ID" value="BRADI_4g34065v3"/>
</dbReference>
<dbReference type="Gramene" id="PNT64861">
    <property type="protein sequence ID" value="PNT64861"/>
    <property type="gene ID" value="BRADI_4g34065v3"/>
</dbReference>
<dbReference type="Gramene" id="PNT64858">
    <property type="protein sequence ID" value="PNT64858"/>
    <property type="gene ID" value="BRADI_4g34065v3"/>
</dbReference>
<dbReference type="EnsemblPlants" id="KQJ90824">
    <property type="protein sequence ID" value="KQJ90824"/>
    <property type="gene ID" value="BRADI_4g34065v3"/>
</dbReference>
<dbReference type="Gramene" id="KQJ90824">
    <property type="protein sequence ID" value="KQJ90824"/>
    <property type="gene ID" value="BRADI_4g34065v3"/>
</dbReference>
<dbReference type="InParanoid" id="A0A0Q3ETI0"/>
<dbReference type="EnsemblPlants" id="PNT64860">
    <property type="protein sequence ID" value="PNT64860"/>
    <property type="gene ID" value="BRADI_4g34065v3"/>
</dbReference>
<dbReference type="Gramene" id="PNT64860">
    <property type="protein sequence ID" value="PNT64860"/>
    <property type="gene ID" value="BRADI_4g34065v3"/>
</dbReference>
<dbReference type="EMBL" id="CM000883">
    <property type="protein sequence ID" value="KQJ90823.1"/>
    <property type="molecule type" value="Genomic_DNA"/>
</dbReference>
<dbReference type="EMBL" id="CM000883">
    <property type="protein sequence ID" value="PNT64861.1"/>
    <property type="molecule type" value="Genomic_DNA"/>
</dbReference>
<dbReference type="EnsemblPlants" id="PNT64857">
    <property type="protein sequence ID" value="PNT64857"/>
    <property type="gene ID" value="BRADI_4g34065v3"/>
</dbReference>
<dbReference type="EMBL" id="CM000883">
    <property type="protein sequence ID" value="PNT64860.1"/>
    <property type="molecule type" value="Genomic_DNA"/>
</dbReference>
<gene>
    <name evidence="2" type="ORF">BRADI_4g34065v3</name>
</gene>
<evidence type="ECO:0000313" key="2">
    <source>
        <dbReference type="EMBL" id="KQJ90823.1"/>
    </source>
</evidence>
<sequence length="170" mass="17838">MAVASRKSAGTVSARAIGGPPDGQWRAATSVRTRCVGGAQAYLAAKKKNIEEPPSSLRFRCSPPKSPPKSLLTSLTSPNLMVLSREPPPHGIRRDPPPTGATASPPLAAQIRRDPARTRLRPGPNTEALKTELLYAHAVLQQRQSPGDPQPRAGGAAAAAPKTFLTSSTI</sequence>
<feature type="compositionally biased region" description="Low complexity" evidence="1">
    <location>
        <begin position="68"/>
        <end position="78"/>
    </location>
</feature>
<reference evidence="2 3" key="1">
    <citation type="journal article" date="2010" name="Nature">
        <title>Genome sequencing and analysis of the model grass Brachypodium distachyon.</title>
        <authorList>
            <consortium name="International Brachypodium Initiative"/>
        </authorList>
    </citation>
    <scope>NUCLEOTIDE SEQUENCE [LARGE SCALE GENOMIC DNA]</scope>
    <source>
        <strain evidence="2 3">Bd21</strain>
    </source>
</reference>
<dbReference type="EnsemblPlants" id="KQJ90822">
    <property type="protein sequence ID" value="KQJ90822"/>
    <property type="gene ID" value="BRADI_4g34065v3"/>
</dbReference>
<organism evidence="2">
    <name type="scientific">Brachypodium distachyon</name>
    <name type="common">Purple false brome</name>
    <name type="synonym">Trachynia distachya</name>
    <dbReference type="NCBI Taxonomy" id="15368"/>
    <lineage>
        <taxon>Eukaryota</taxon>
        <taxon>Viridiplantae</taxon>
        <taxon>Streptophyta</taxon>
        <taxon>Embryophyta</taxon>
        <taxon>Tracheophyta</taxon>
        <taxon>Spermatophyta</taxon>
        <taxon>Magnoliopsida</taxon>
        <taxon>Liliopsida</taxon>
        <taxon>Poales</taxon>
        <taxon>Poaceae</taxon>
        <taxon>BOP clade</taxon>
        <taxon>Pooideae</taxon>
        <taxon>Stipodae</taxon>
        <taxon>Brachypodieae</taxon>
        <taxon>Brachypodium</taxon>
    </lineage>
</organism>
<dbReference type="AlphaFoldDB" id="A0A0Q3ETI0"/>
<dbReference type="EMBL" id="CM000883">
    <property type="protein sequence ID" value="PNT64857.1"/>
    <property type="molecule type" value="Genomic_DNA"/>
</dbReference>
<name>A0A0Q3ETI0_BRADI</name>